<name>A0A9P0CH11_9CUCU</name>
<dbReference type="AlphaFoldDB" id="A0A9P0CH11"/>
<evidence type="ECO:0000256" key="3">
    <source>
        <dbReference type="ARBA" id="ARBA00022691"/>
    </source>
</evidence>
<dbReference type="GO" id="GO:0032259">
    <property type="term" value="P:methylation"/>
    <property type="evidence" value="ECO:0007669"/>
    <property type="project" value="UniProtKB-KW"/>
</dbReference>
<evidence type="ECO:0008006" key="7">
    <source>
        <dbReference type="Google" id="ProtNLM"/>
    </source>
</evidence>
<dbReference type="GO" id="GO:0005634">
    <property type="term" value="C:nucleus"/>
    <property type="evidence" value="ECO:0007669"/>
    <property type="project" value="TreeGrafter"/>
</dbReference>
<keyword evidence="2" id="KW-0808">Transferase</keyword>
<reference evidence="5" key="1">
    <citation type="submission" date="2022-01" db="EMBL/GenBank/DDBJ databases">
        <authorList>
            <person name="King R."/>
        </authorList>
    </citation>
    <scope>NUCLEOTIDE SEQUENCE</scope>
</reference>
<dbReference type="GO" id="GO:0005737">
    <property type="term" value="C:cytoplasm"/>
    <property type="evidence" value="ECO:0007669"/>
    <property type="project" value="TreeGrafter"/>
</dbReference>
<evidence type="ECO:0000256" key="1">
    <source>
        <dbReference type="ARBA" id="ARBA00022603"/>
    </source>
</evidence>
<dbReference type="Proteomes" id="UP001153636">
    <property type="component" value="Chromosome 1"/>
</dbReference>
<dbReference type="InterPro" id="IPR029063">
    <property type="entry name" value="SAM-dependent_MTases_sf"/>
</dbReference>
<dbReference type="PANTHER" id="PTHR14614">
    <property type="entry name" value="HEPATOCELLULAR CARCINOMA-ASSOCIATED ANTIGEN"/>
    <property type="match status" value="1"/>
</dbReference>
<evidence type="ECO:0000313" key="5">
    <source>
        <dbReference type="EMBL" id="CAH1099913.1"/>
    </source>
</evidence>
<comment type="similarity">
    <text evidence="4">Belongs to the methyltransferase superfamily. METTL23 family.</text>
</comment>
<proteinExistence type="inferred from homology"/>
<keyword evidence="6" id="KW-1185">Reference proteome</keyword>
<evidence type="ECO:0000313" key="6">
    <source>
        <dbReference type="Proteomes" id="UP001153636"/>
    </source>
</evidence>
<dbReference type="SUPFAM" id="SSF53335">
    <property type="entry name" value="S-adenosyl-L-methionine-dependent methyltransferases"/>
    <property type="match status" value="1"/>
</dbReference>
<evidence type="ECO:0000256" key="4">
    <source>
        <dbReference type="ARBA" id="ARBA00043988"/>
    </source>
</evidence>
<keyword evidence="1" id="KW-0489">Methyltransferase</keyword>
<dbReference type="Pfam" id="PF10294">
    <property type="entry name" value="Methyltransf_16"/>
    <property type="match status" value="1"/>
</dbReference>
<sequence>MESYIANIVKKVISLIYLIKRAFKDHFEDMILKLYTTYLLQASYSFYTWPSAPVLAWFIWENRQEFYGKKVLELGSGTALPGILAAKCGADVTLTESATLPKSLSHTRRSCQVNNLTINKHIRVIGLSWGLFLSNLDLLGPVDYVIGSDCFFEPSTFEDILVTVAYLLDNNINAKFFCTYQERSSDWSIEHLLLKWDLECIVHSINNLGNSVGLNIHDLIGDHSVHLLEISRKS</sequence>
<dbReference type="InterPro" id="IPR019410">
    <property type="entry name" value="Methyltransf_16"/>
</dbReference>
<dbReference type="EMBL" id="OV651813">
    <property type="protein sequence ID" value="CAH1099913.1"/>
    <property type="molecule type" value="Genomic_DNA"/>
</dbReference>
<evidence type="ECO:0000256" key="2">
    <source>
        <dbReference type="ARBA" id="ARBA00022679"/>
    </source>
</evidence>
<gene>
    <name evidence="5" type="ORF">PSYICH_LOCUS375</name>
</gene>
<protein>
    <recommendedName>
        <fullName evidence="7">Methyltransferase-like protein 23</fullName>
    </recommendedName>
</protein>
<accession>A0A9P0CH11</accession>
<dbReference type="PANTHER" id="PTHR14614:SF164">
    <property type="entry name" value="HISTONE-ARGININE METHYLTRANSFERASE METTL23"/>
    <property type="match status" value="1"/>
</dbReference>
<dbReference type="GO" id="GO:0008168">
    <property type="term" value="F:methyltransferase activity"/>
    <property type="evidence" value="ECO:0007669"/>
    <property type="project" value="UniProtKB-KW"/>
</dbReference>
<organism evidence="5 6">
    <name type="scientific">Psylliodes chrysocephalus</name>
    <dbReference type="NCBI Taxonomy" id="3402493"/>
    <lineage>
        <taxon>Eukaryota</taxon>
        <taxon>Metazoa</taxon>
        <taxon>Ecdysozoa</taxon>
        <taxon>Arthropoda</taxon>
        <taxon>Hexapoda</taxon>
        <taxon>Insecta</taxon>
        <taxon>Pterygota</taxon>
        <taxon>Neoptera</taxon>
        <taxon>Endopterygota</taxon>
        <taxon>Coleoptera</taxon>
        <taxon>Polyphaga</taxon>
        <taxon>Cucujiformia</taxon>
        <taxon>Chrysomeloidea</taxon>
        <taxon>Chrysomelidae</taxon>
        <taxon>Galerucinae</taxon>
        <taxon>Alticini</taxon>
        <taxon>Psylliodes</taxon>
    </lineage>
</organism>
<keyword evidence="3" id="KW-0949">S-adenosyl-L-methionine</keyword>
<dbReference type="Gene3D" id="3.40.50.150">
    <property type="entry name" value="Vaccinia Virus protein VP39"/>
    <property type="match status" value="1"/>
</dbReference>